<dbReference type="OrthoDB" id="4771067at2759"/>
<reference evidence="1 2" key="1">
    <citation type="submission" date="2019-05" db="EMBL/GenBank/DDBJ databases">
        <title>Another draft genome of Portunus trituberculatus and its Hox gene families provides insights of decapod evolution.</title>
        <authorList>
            <person name="Jeong J.-H."/>
            <person name="Song I."/>
            <person name="Kim S."/>
            <person name="Choi T."/>
            <person name="Kim D."/>
            <person name="Ryu S."/>
            <person name="Kim W."/>
        </authorList>
    </citation>
    <scope>NUCLEOTIDE SEQUENCE [LARGE SCALE GENOMIC DNA]</scope>
    <source>
        <tissue evidence="1">Muscle</tissue>
    </source>
</reference>
<protein>
    <submittedName>
        <fullName evidence="1">Uncharacterized protein</fullName>
    </submittedName>
</protein>
<gene>
    <name evidence="1" type="ORF">E2C01_056585</name>
</gene>
<dbReference type="Proteomes" id="UP000324222">
    <property type="component" value="Unassembled WGS sequence"/>
</dbReference>
<evidence type="ECO:0000313" key="1">
    <source>
        <dbReference type="EMBL" id="MPC62500.1"/>
    </source>
</evidence>
<organism evidence="1 2">
    <name type="scientific">Portunus trituberculatus</name>
    <name type="common">Swimming crab</name>
    <name type="synonym">Neptunus trituberculatus</name>
    <dbReference type="NCBI Taxonomy" id="210409"/>
    <lineage>
        <taxon>Eukaryota</taxon>
        <taxon>Metazoa</taxon>
        <taxon>Ecdysozoa</taxon>
        <taxon>Arthropoda</taxon>
        <taxon>Crustacea</taxon>
        <taxon>Multicrustacea</taxon>
        <taxon>Malacostraca</taxon>
        <taxon>Eumalacostraca</taxon>
        <taxon>Eucarida</taxon>
        <taxon>Decapoda</taxon>
        <taxon>Pleocyemata</taxon>
        <taxon>Brachyura</taxon>
        <taxon>Eubrachyura</taxon>
        <taxon>Portunoidea</taxon>
        <taxon>Portunidae</taxon>
        <taxon>Portuninae</taxon>
        <taxon>Portunus</taxon>
    </lineage>
</organism>
<keyword evidence="2" id="KW-1185">Reference proteome</keyword>
<comment type="caution">
    <text evidence="1">The sequence shown here is derived from an EMBL/GenBank/DDBJ whole genome shotgun (WGS) entry which is preliminary data.</text>
</comment>
<evidence type="ECO:0000313" key="2">
    <source>
        <dbReference type="Proteomes" id="UP000324222"/>
    </source>
</evidence>
<name>A0A5B7GR72_PORTR</name>
<proteinExistence type="predicted"/>
<accession>A0A5B7GR72</accession>
<dbReference type="EMBL" id="VSRR010019751">
    <property type="protein sequence ID" value="MPC62500.1"/>
    <property type="molecule type" value="Genomic_DNA"/>
</dbReference>
<dbReference type="AlphaFoldDB" id="A0A5B7GR72"/>
<sequence>MRFKRNSEEMLKRNCVSHHSSITEMRRGRPNNHTIKRETCTDIRKFWQIKEQYTFDTPHTVCDHGSWFEKITADLCNDIHQKLELNYKCYKKVVNLESCANITMFLNDCSEITTQRLWEHLVQQIKGRFTKSWLELTLIISPLFFFDDIHKVWKRKGISNCEGKKEIYPFIHWLGVLDQRKAWADLGSPEQNAELRMETIKAILLKQSLLTVEDIAKIISSTFRVPQCQQLTEMVLLTLTSCKIFYKSQDQGERYL</sequence>